<proteinExistence type="predicted"/>
<accession>A0A812KXP8</accession>
<dbReference type="AlphaFoldDB" id="A0A812KXP8"/>
<evidence type="ECO:0000313" key="1">
    <source>
        <dbReference type="EMBL" id="CAE7232318.1"/>
    </source>
</evidence>
<evidence type="ECO:0000313" key="2">
    <source>
        <dbReference type="Proteomes" id="UP000601435"/>
    </source>
</evidence>
<protein>
    <submittedName>
        <fullName evidence="1">Uncharacterized protein</fullName>
    </submittedName>
</protein>
<keyword evidence="2" id="KW-1185">Reference proteome</keyword>
<sequence>MNSAEWLSDSEIRCNVPALAMTMRGNMTTDRSLMVFLAAKHSTGFRTQVSTLPDIHLLPPVQILRVEPEIMAVVERNDTSSVPLLYLRVFGEEHFLKHAARSRTKRPGTQGVSP</sequence>
<dbReference type="EMBL" id="CAJNJA010008062">
    <property type="protein sequence ID" value="CAE7232318.1"/>
    <property type="molecule type" value="Genomic_DNA"/>
</dbReference>
<name>A0A812KXP8_9DINO</name>
<dbReference type="Proteomes" id="UP000601435">
    <property type="component" value="Unassembled WGS sequence"/>
</dbReference>
<reference evidence="1" key="1">
    <citation type="submission" date="2021-02" db="EMBL/GenBank/DDBJ databases">
        <authorList>
            <person name="Dougan E. K."/>
            <person name="Rhodes N."/>
            <person name="Thang M."/>
            <person name="Chan C."/>
        </authorList>
    </citation>
    <scope>NUCLEOTIDE SEQUENCE</scope>
</reference>
<organism evidence="1 2">
    <name type="scientific">Symbiodinium necroappetens</name>
    <dbReference type="NCBI Taxonomy" id="1628268"/>
    <lineage>
        <taxon>Eukaryota</taxon>
        <taxon>Sar</taxon>
        <taxon>Alveolata</taxon>
        <taxon>Dinophyceae</taxon>
        <taxon>Suessiales</taxon>
        <taxon>Symbiodiniaceae</taxon>
        <taxon>Symbiodinium</taxon>
    </lineage>
</organism>
<gene>
    <name evidence="1" type="ORF">SNEC2469_LOCUS3670</name>
</gene>
<dbReference type="OrthoDB" id="425703at2759"/>
<comment type="caution">
    <text evidence="1">The sequence shown here is derived from an EMBL/GenBank/DDBJ whole genome shotgun (WGS) entry which is preliminary data.</text>
</comment>